<organism evidence="1">
    <name type="scientific">Chlorobium chlorochromatii (strain CaD3)</name>
    <dbReference type="NCBI Taxonomy" id="340177"/>
    <lineage>
        <taxon>Bacteria</taxon>
        <taxon>Pseudomonadati</taxon>
        <taxon>Chlorobiota</taxon>
        <taxon>Chlorobiia</taxon>
        <taxon>Chlorobiales</taxon>
        <taxon>Chlorobiaceae</taxon>
        <taxon>Chlorobium/Pelodictyon group</taxon>
        <taxon>Chlorobium</taxon>
    </lineage>
</organism>
<protein>
    <recommendedName>
        <fullName evidence="2">DUF3822 family protein</fullName>
    </recommendedName>
</protein>
<sequence length="284" mass="31694">MSGSVVSCAFMPHTTALVRVKPSSGSGYVVSTAKRFPFGLVRIAADRDGSLLAKIGKELQRWHDDLLALNFTPPLYRSLPAFLPSDATPEEQATYQRLEASNFLHQPNSYWCSALESAEPCTASDFQAYFLLYYPAEPLRMVRNALSAHCALAVCSTPVEAFCRLTVSTQDVHILLEIEEAHVALAVAHQGKLMRFVCHPIHRREEREYFALRELLNTPACRDHVVQVSGSHATKNMLELLRRETGLSLRLPTLPAPHFVTNSTRQLLTEPDMYHALSAAMFSL</sequence>
<dbReference type="KEGG" id="cch:Cag_1624"/>
<gene>
    <name evidence="1" type="ordered locus">Cag_1624</name>
</gene>
<dbReference type="AlphaFoldDB" id="Q3AQ48"/>
<dbReference type="EMBL" id="CP000108">
    <property type="protein sequence ID" value="ABB28877.1"/>
    <property type="molecule type" value="Genomic_DNA"/>
</dbReference>
<dbReference type="OrthoDB" id="597004at2"/>
<dbReference type="HOGENOM" id="CLU_946115_0_0_10"/>
<accession>Q3AQ48</accession>
<proteinExistence type="predicted"/>
<evidence type="ECO:0000313" key="1">
    <source>
        <dbReference type="EMBL" id="ABB28877.1"/>
    </source>
</evidence>
<name>Q3AQ48_CHLCH</name>
<dbReference type="eggNOG" id="ENOG5033J53">
    <property type="taxonomic scope" value="Bacteria"/>
</dbReference>
<reference evidence="1" key="1">
    <citation type="submission" date="2005-08" db="EMBL/GenBank/DDBJ databases">
        <title>Complete sequence of Chlorobium chlorochromatii CaD3.</title>
        <authorList>
            <person name="Copeland A."/>
            <person name="Lucas S."/>
            <person name="Lapidus A."/>
            <person name="Barry K."/>
            <person name="Detter J.C."/>
            <person name="Glavina T."/>
            <person name="Hammon N."/>
            <person name="Israni S."/>
            <person name="Pitluck S."/>
            <person name="Bryant D."/>
            <person name="Schmutz J."/>
            <person name="Larimer F."/>
            <person name="Land M."/>
            <person name="Kyrpides N."/>
            <person name="Ivanova N."/>
            <person name="Richardson P."/>
        </authorList>
    </citation>
    <scope>NUCLEOTIDE SEQUENCE [LARGE SCALE GENOMIC DNA]</scope>
    <source>
        <strain evidence="1">CaD3</strain>
    </source>
</reference>
<evidence type="ECO:0008006" key="2">
    <source>
        <dbReference type="Google" id="ProtNLM"/>
    </source>
</evidence>